<dbReference type="PANTHER" id="PTHR36456">
    <property type="entry name" value="UPF0232 PROTEIN SCO3875"/>
    <property type="match status" value="1"/>
</dbReference>
<keyword evidence="2" id="KW-1185">Reference proteome</keyword>
<dbReference type="InterPro" id="IPR007922">
    <property type="entry name" value="DciA-like"/>
</dbReference>
<protein>
    <submittedName>
        <fullName evidence="1">DUF721 domain-containing protein</fullName>
    </submittedName>
</protein>
<dbReference type="EMBL" id="JARVLH010000008">
    <property type="protein sequence ID" value="MEX5286124.1"/>
    <property type="molecule type" value="Genomic_DNA"/>
</dbReference>
<comment type="caution">
    <text evidence="1">The sequence shown here is derived from an EMBL/GenBank/DDBJ whole genome shotgun (WGS) entry which is preliminary data.</text>
</comment>
<evidence type="ECO:0000313" key="2">
    <source>
        <dbReference type="Proteomes" id="UP001559623"/>
    </source>
</evidence>
<proteinExistence type="predicted"/>
<accession>A0ABV3X7E9</accession>
<name>A0ABV3X7E9_9FIRM</name>
<dbReference type="Proteomes" id="UP001559623">
    <property type="component" value="Unassembled WGS sequence"/>
</dbReference>
<reference evidence="1 2" key="1">
    <citation type="submission" date="2023-04" db="EMBL/GenBank/DDBJ databases">
        <title>Genome Sequence of Selenomonas sputigena ATCC 33150.</title>
        <authorList>
            <person name="Miller D.P."/>
            <person name="Anvari S."/>
            <person name="Polson S.W."/>
            <person name="Macdonald M."/>
            <person name="Mcdowell J.V."/>
        </authorList>
    </citation>
    <scope>NUCLEOTIDE SEQUENCE [LARGE SCALE GENOMIC DNA]</scope>
    <source>
        <strain evidence="1 2">ATCC 33150</strain>
    </source>
</reference>
<dbReference type="RefSeq" id="WP_368847845.1">
    <property type="nucleotide sequence ID" value="NZ_CP194411.1"/>
</dbReference>
<sequence>MAKASKRRNPGMEKINKVLPKSIHQLGKKVESEYRQRFVLYRWPEIVGSGIAAHVFPVGIEGKKLLLYASAPAWRNEIMLMQLPILARFNTFAGYEMVQEMCFSWKRNTSYAPHKEKGSPAMEADGFEEQEASYKKAFAAACLTPEERGKGLSLLNEVEDGELKDKLLLLYEKKKRSDMARRALGETPCPHCGRLVARDVSCVFCRQSEKREKRRMIRRMLSDVPWLRYSEIREHIPCTPAMVASERSRLVQDMARRIAFGDWDSLEAKTLVMLYRSLPPDQLTPQIVRGTLYDLRRELSEAPVFRPFPKRAAVLRGEG</sequence>
<evidence type="ECO:0000313" key="1">
    <source>
        <dbReference type="EMBL" id="MEX5286124.1"/>
    </source>
</evidence>
<gene>
    <name evidence="1" type="ORF">QCO44_10930</name>
</gene>
<organism evidence="1 2">
    <name type="scientific">Selenomonas sputigena</name>
    <dbReference type="NCBI Taxonomy" id="69823"/>
    <lineage>
        <taxon>Bacteria</taxon>
        <taxon>Bacillati</taxon>
        <taxon>Bacillota</taxon>
        <taxon>Negativicutes</taxon>
        <taxon>Selenomonadales</taxon>
        <taxon>Selenomonadaceae</taxon>
        <taxon>Selenomonas</taxon>
    </lineage>
</organism>
<dbReference type="Pfam" id="PF05258">
    <property type="entry name" value="DciA"/>
    <property type="match status" value="1"/>
</dbReference>
<dbReference type="PANTHER" id="PTHR36456:SF1">
    <property type="entry name" value="UPF0232 PROTEIN SCO3875"/>
    <property type="match status" value="1"/>
</dbReference>